<feature type="compositionally biased region" description="Acidic residues" evidence="1">
    <location>
        <begin position="329"/>
        <end position="340"/>
    </location>
</feature>
<dbReference type="OrthoDB" id="2608216at2759"/>
<organism evidence="2 3">
    <name type="scientific">Neurospora crassa (strain ATCC 24698 / 74-OR23-1A / CBS 708.71 / DSM 1257 / FGSC 987)</name>
    <dbReference type="NCBI Taxonomy" id="367110"/>
    <lineage>
        <taxon>Eukaryota</taxon>
        <taxon>Fungi</taxon>
        <taxon>Dikarya</taxon>
        <taxon>Ascomycota</taxon>
        <taxon>Pezizomycotina</taxon>
        <taxon>Sordariomycetes</taxon>
        <taxon>Sordariomycetidae</taxon>
        <taxon>Sordariales</taxon>
        <taxon>Sordariaceae</taxon>
        <taxon>Neurospora</taxon>
    </lineage>
</organism>
<evidence type="ECO:0000313" key="2">
    <source>
        <dbReference type="EMBL" id="EAA26978.3"/>
    </source>
</evidence>
<protein>
    <submittedName>
        <fullName evidence="2">Uncharacterized protein</fullName>
    </submittedName>
</protein>
<evidence type="ECO:0000313" key="3">
    <source>
        <dbReference type="Proteomes" id="UP000001805"/>
    </source>
</evidence>
<feature type="region of interest" description="Disordered" evidence="1">
    <location>
        <begin position="306"/>
        <end position="361"/>
    </location>
</feature>
<dbReference type="InterPro" id="IPR022190">
    <property type="entry name" value="DUF3716"/>
</dbReference>
<sequence>MADSGAGVVEVGAQPEDHALAPDVPGNPNTDTHTIASPVTGAETGTPVPLAAVQGEGGDITQGGRGELPAAFPKRRRGRPPGRPNRTVKEDDYQENPLVKAWNAAKEEQPLAAVAIRVKDALTADSLVHDTQRAIFNDCPSREYIYFVNGWITARHIASQRPSYVNGLLIHSRGTDAPVQCTQCADRRTKNALGPFIVCRILPGSFHNSCSNCKWFDNTSACSLYTGPTPNRKRKAKALSAGPNPEENTTTTTTTNGTSGVGADQQNVAPDQTEMAHQNAQYTSLQLGVRMAAPEADMEGTEDLQGLGHELQDHDAVEGSQSGQLSAGNDDDDDDDEDNSVDAQLAAQLLPEIHGHNDHRD</sequence>
<feature type="compositionally biased region" description="Low complexity" evidence="1">
    <location>
        <begin position="242"/>
        <end position="258"/>
    </location>
</feature>
<gene>
    <name evidence="2" type="ORF">NCU01577</name>
</gene>
<dbReference type="RefSeq" id="XP_956214.3">
    <property type="nucleotide sequence ID" value="XM_951121.3"/>
</dbReference>
<keyword evidence="3" id="KW-1185">Reference proteome</keyword>
<dbReference type="GeneID" id="3872352"/>
<dbReference type="STRING" id="367110.F5HFA2"/>
<name>F5HFA2_NEUCR</name>
<feature type="compositionally biased region" description="Gly residues" evidence="1">
    <location>
        <begin position="55"/>
        <end position="66"/>
    </location>
</feature>
<dbReference type="InParanoid" id="F5HFA2"/>
<dbReference type="Pfam" id="PF12511">
    <property type="entry name" value="DUF3716"/>
    <property type="match status" value="1"/>
</dbReference>
<dbReference type="PaxDb" id="5141-EFNCRP00000001729"/>
<feature type="compositionally biased region" description="Polar residues" evidence="1">
    <location>
        <begin position="27"/>
        <end position="37"/>
    </location>
</feature>
<feature type="region of interest" description="Disordered" evidence="1">
    <location>
        <begin position="1"/>
        <end position="94"/>
    </location>
</feature>
<dbReference type="EMBL" id="CM002237">
    <property type="protein sequence ID" value="EAA26978.3"/>
    <property type="molecule type" value="Genomic_DNA"/>
</dbReference>
<feature type="region of interest" description="Disordered" evidence="1">
    <location>
        <begin position="227"/>
        <end position="266"/>
    </location>
</feature>
<dbReference type="KEGG" id="ncr:NCU01577"/>
<reference evidence="2 3" key="1">
    <citation type="journal article" date="2003" name="Nature">
        <title>The genome sequence of the filamentous fungus Neurospora crassa.</title>
        <authorList>
            <person name="Galagan J.E."/>
            <person name="Calvo S.E."/>
            <person name="Borkovich K.A."/>
            <person name="Selker E.U."/>
            <person name="Read N.D."/>
            <person name="Jaffe D."/>
            <person name="FitzHugh W."/>
            <person name="Ma L.J."/>
            <person name="Smirnov S."/>
            <person name="Purcell S."/>
            <person name="Rehman B."/>
            <person name="Elkins T."/>
            <person name="Engels R."/>
            <person name="Wang S."/>
            <person name="Nielsen C.B."/>
            <person name="Butler J."/>
            <person name="Endrizzi M."/>
            <person name="Qui D."/>
            <person name="Ianakiev P."/>
            <person name="Bell-Pedersen D."/>
            <person name="Nelson M.A."/>
            <person name="Werner-Washburne M."/>
            <person name="Selitrennikoff C.P."/>
            <person name="Kinsey J.A."/>
            <person name="Braun E.L."/>
            <person name="Zelter A."/>
            <person name="Schulte U."/>
            <person name="Kothe G.O."/>
            <person name="Jedd G."/>
            <person name="Mewes W."/>
            <person name="Staben C."/>
            <person name="Marcotte E."/>
            <person name="Greenberg D."/>
            <person name="Roy A."/>
            <person name="Foley K."/>
            <person name="Naylor J."/>
            <person name="Stange-Thomann N."/>
            <person name="Barrett R."/>
            <person name="Gnerre S."/>
            <person name="Kamal M."/>
            <person name="Kamvysselis M."/>
            <person name="Mauceli E."/>
            <person name="Bielke C."/>
            <person name="Rudd S."/>
            <person name="Frishman D."/>
            <person name="Krystofova S."/>
            <person name="Rasmussen C."/>
            <person name="Metzenberg R.L."/>
            <person name="Perkins D.D."/>
            <person name="Kroken S."/>
            <person name="Cogoni C."/>
            <person name="Macino G."/>
            <person name="Catcheside D."/>
            <person name="Li W."/>
            <person name="Pratt R.J."/>
            <person name="Osmani S.A."/>
            <person name="DeSouza C.P."/>
            <person name="Glass L."/>
            <person name="Orbach M.J."/>
            <person name="Berglund J.A."/>
            <person name="Voelker R."/>
            <person name="Yarden O."/>
            <person name="Plamann M."/>
            <person name="Seiler S."/>
            <person name="Dunlap J."/>
            <person name="Radford A."/>
            <person name="Aramayo R."/>
            <person name="Natvig D.O."/>
            <person name="Alex L.A."/>
            <person name="Mannhaupt G."/>
            <person name="Ebbole D.J."/>
            <person name="Freitag M."/>
            <person name="Paulsen I."/>
            <person name="Sachs M.S."/>
            <person name="Lander E.S."/>
            <person name="Nusbaum C."/>
            <person name="Birren B."/>
        </authorList>
    </citation>
    <scope>NUCLEOTIDE SEQUENCE [LARGE SCALE GENOMIC DNA]</scope>
    <source>
        <strain evidence="3">ATCC 24698 / 74-OR23-1A / CBS 708.71 / DSM 1257 / FGSC 987</strain>
    </source>
</reference>
<dbReference type="AlphaFoldDB" id="F5HFA2"/>
<dbReference type="VEuPathDB" id="FungiDB:NCU01577"/>
<accession>F5HFA2</accession>
<evidence type="ECO:0000256" key="1">
    <source>
        <dbReference type="SAM" id="MobiDB-lite"/>
    </source>
</evidence>
<proteinExistence type="predicted"/>
<dbReference type="Proteomes" id="UP000001805">
    <property type="component" value="Chromosome 6, Linkage Group II"/>
</dbReference>